<dbReference type="CDD" id="cd00432">
    <property type="entry name" value="Ribosomal_L18_L5e"/>
    <property type="match status" value="1"/>
</dbReference>
<dbReference type="InterPro" id="IPR005484">
    <property type="entry name" value="Ribosomal_uL18_bac/plant/anim"/>
</dbReference>
<dbReference type="InterPro" id="IPR057268">
    <property type="entry name" value="Ribosomal_L18"/>
</dbReference>
<dbReference type="GO" id="GO:0005840">
    <property type="term" value="C:ribosome"/>
    <property type="evidence" value="ECO:0007669"/>
    <property type="project" value="UniProtKB-KW"/>
</dbReference>
<evidence type="ECO:0000256" key="4">
    <source>
        <dbReference type="ARBA" id="ARBA00023128"/>
    </source>
</evidence>
<keyword evidence="3 7" id="KW-0689">Ribosomal protein</keyword>
<gene>
    <name evidence="7" type="primary">LOC108568517</name>
</gene>
<evidence type="ECO:0000256" key="1">
    <source>
        <dbReference type="ARBA" id="ARBA00004173"/>
    </source>
</evidence>
<sequence length="168" mass="19617">MSFLKFVPKRYLSNDAIKPMLTNRNPRNLERMRIGYKPDGYHLENDVRNYWHKLNLDVSARYVSASVHHFKNGEVLSASTKEWAIKKQLYRNNDAAAFKNLGRVLAQRCMETGLTELHSDIETKNPDGKVALFLNALQESGITLKEPIQYKKPRAWDQERPEKSWEIQ</sequence>
<evidence type="ECO:0000313" key="6">
    <source>
        <dbReference type="Proteomes" id="UP000695000"/>
    </source>
</evidence>
<accession>A0ABM1NEA6</accession>
<protein>
    <submittedName>
        <fullName evidence="7">39S ribosomal protein L18, mitochondrial</fullName>
    </submittedName>
</protein>
<evidence type="ECO:0000313" key="7">
    <source>
        <dbReference type="RefSeq" id="XP_017785156.1"/>
    </source>
</evidence>
<reference evidence="7" key="1">
    <citation type="submission" date="2025-08" db="UniProtKB">
        <authorList>
            <consortium name="RefSeq"/>
        </authorList>
    </citation>
    <scope>IDENTIFICATION</scope>
    <source>
        <tissue evidence="7">Whole Larva</tissue>
    </source>
</reference>
<keyword evidence="6" id="KW-1185">Reference proteome</keyword>
<dbReference type="Gene3D" id="3.30.420.80">
    <property type="entry name" value="Ribosomal protein S11"/>
    <property type="match status" value="1"/>
</dbReference>
<dbReference type="RefSeq" id="XP_017785156.1">
    <property type="nucleotide sequence ID" value="XM_017929667.1"/>
</dbReference>
<dbReference type="SUPFAM" id="SSF53137">
    <property type="entry name" value="Translational machinery components"/>
    <property type="match status" value="1"/>
</dbReference>
<dbReference type="GeneID" id="108568517"/>
<name>A0ABM1NEA6_NICVS</name>
<organism evidence="6 7">
    <name type="scientific">Nicrophorus vespilloides</name>
    <name type="common">Boreal carrion beetle</name>
    <dbReference type="NCBI Taxonomy" id="110193"/>
    <lineage>
        <taxon>Eukaryota</taxon>
        <taxon>Metazoa</taxon>
        <taxon>Ecdysozoa</taxon>
        <taxon>Arthropoda</taxon>
        <taxon>Hexapoda</taxon>
        <taxon>Insecta</taxon>
        <taxon>Pterygota</taxon>
        <taxon>Neoptera</taxon>
        <taxon>Endopterygota</taxon>
        <taxon>Coleoptera</taxon>
        <taxon>Polyphaga</taxon>
        <taxon>Staphyliniformia</taxon>
        <taxon>Silphidae</taxon>
        <taxon>Nicrophorinae</taxon>
        <taxon>Nicrophorus</taxon>
    </lineage>
</organism>
<evidence type="ECO:0000256" key="2">
    <source>
        <dbReference type="ARBA" id="ARBA00007116"/>
    </source>
</evidence>
<dbReference type="PANTHER" id="PTHR12899">
    <property type="entry name" value="39S RIBOSOMAL PROTEIN L18, MITOCHONDRIAL"/>
    <property type="match status" value="1"/>
</dbReference>
<comment type="subcellular location">
    <subcellularLocation>
        <location evidence="1">Mitochondrion</location>
    </subcellularLocation>
</comment>
<dbReference type="Pfam" id="PF00861">
    <property type="entry name" value="Ribosomal_L18p"/>
    <property type="match status" value="1"/>
</dbReference>
<dbReference type="Proteomes" id="UP000695000">
    <property type="component" value="Unplaced"/>
</dbReference>
<dbReference type="PANTHER" id="PTHR12899:SF3">
    <property type="entry name" value="LARGE RIBOSOMAL SUBUNIT PROTEIN UL18M"/>
    <property type="match status" value="1"/>
</dbReference>
<keyword evidence="5" id="KW-0687">Ribonucleoprotein</keyword>
<keyword evidence="4" id="KW-0496">Mitochondrion</keyword>
<proteinExistence type="inferred from homology"/>
<evidence type="ECO:0000256" key="5">
    <source>
        <dbReference type="ARBA" id="ARBA00023274"/>
    </source>
</evidence>
<dbReference type="InterPro" id="IPR036967">
    <property type="entry name" value="Ribosomal_uS11_sf"/>
</dbReference>
<evidence type="ECO:0000256" key="3">
    <source>
        <dbReference type="ARBA" id="ARBA00022980"/>
    </source>
</evidence>
<comment type="similarity">
    <text evidence="2">Belongs to the universal ribosomal protein uL18 family.</text>
</comment>